<dbReference type="SUPFAM" id="SSF52777">
    <property type="entry name" value="CoA-dependent acyltransferases"/>
    <property type="match status" value="9"/>
</dbReference>
<keyword evidence="1" id="KW-0596">Phosphopantetheine</keyword>
<dbReference type="PANTHER" id="PTHR45527">
    <property type="entry name" value="NONRIBOSOMAL PEPTIDE SYNTHETASE"/>
    <property type="match status" value="1"/>
</dbReference>
<evidence type="ECO:0000256" key="3">
    <source>
        <dbReference type="ARBA" id="ARBA00022598"/>
    </source>
</evidence>
<dbReference type="Gene3D" id="3.30.300.30">
    <property type="match status" value="4"/>
</dbReference>
<evidence type="ECO:0000256" key="1">
    <source>
        <dbReference type="ARBA" id="ARBA00022450"/>
    </source>
</evidence>
<dbReference type="PROSITE" id="PS00012">
    <property type="entry name" value="PHOSPHOPANTETHEINE"/>
    <property type="match status" value="3"/>
</dbReference>
<dbReference type="InterPro" id="IPR023213">
    <property type="entry name" value="CAT-like_dom_sf"/>
</dbReference>
<dbReference type="PROSITE" id="PS00455">
    <property type="entry name" value="AMP_BINDING"/>
    <property type="match status" value="3"/>
</dbReference>
<gene>
    <name evidence="7" type="ORF">C8A00DRAFT_33292</name>
</gene>
<dbReference type="Gene3D" id="3.30.559.30">
    <property type="entry name" value="Nonribosomal peptide synthetase, condensation domain"/>
    <property type="match status" value="5"/>
</dbReference>
<feature type="domain" description="Carrier" evidence="6">
    <location>
        <begin position="1964"/>
        <end position="2039"/>
    </location>
</feature>
<dbReference type="NCBIfam" id="NF003417">
    <property type="entry name" value="PRK04813.1"/>
    <property type="match status" value="4"/>
</dbReference>
<name>A0AAN6VPB1_9PEZI</name>
<dbReference type="Gene3D" id="2.30.38.10">
    <property type="entry name" value="Luciferase, Domain 3"/>
    <property type="match status" value="1"/>
</dbReference>
<dbReference type="Gene3D" id="3.40.50.980">
    <property type="match status" value="2"/>
</dbReference>
<dbReference type="GO" id="GO:0016874">
    <property type="term" value="F:ligase activity"/>
    <property type="evidence" value="ECO:0007669"/>
    <property type="project" value="UniProtKB-KW"/>
</dbReference>
<organism evidence="7 8">
    <name type="scientific">Chaetomidium leptoderma</name>
    <dbReference type="NCBI Taxonomy" id="669021"/>
    <lineage>
        <taxon>Eukaryota</taxon>
        <taxon>Fungi</taxon>
        <taxon>Dikarya</taxon>
        <taxon>Ascomycota</taxon>
        <taxon>Pezizomycotina</taxon>
        <taxon>Sordariomycetes</taxon>
        <taxon>Sordariomycetidae</taxon>
        <taxon>Sordariales</taxon>
        <taxon>Chaetomiaceae</taxon>
        <taxon>Chaetomidium</taxon>
    </lineage>
</organism>
<reference evidence="7" key="2">
    <citation type="submission" date="2023-05" db="EMBL/GenBank/DDBJ databases">
        <authorList>
            <consortium name="Lawrence Berkeley National Laboratory"/>
            <person name="Steindorff A."/>
            <person name="Hensen N."/>
            <person name="Bonometti L."/>
            <person name="Westerberg I."/>
            <person name="Brannstrom I.O."/>
            <person name="Guillou S."/>
            <person name="Cros-Aarteil S."/>
            <person name="Calhoun S."/>
            <person name="Haridas S."/>
            <person name="Kuo A."/>
            <person name="Mondo S."/>
            <person name="Pangilinan J."/>
            <person name="Riley R."/>
            <person name="Labutti K."/>
            <person name="Andreopoulos B."/>
            <person name="Lipzen A."/>
            <person name="Chen C."/>
            <person name="Yanf M."/>
            <person name="Daum C."/>
            <person name="Ng V."/>
            <person name="Clum A."/>
            <person name="Ohm R."/>
            <person name="Martin F."/>
            <person name="Silar P."/>
            <person name="Natvig D."/>
            <person name="Lalanne C."/>
            <person name="Gautier V."/>
            <person name="Ament-Velasquez S.L."/>
            <person name="Kruys A."/>
            <person name="Hutchinson M.I."/>
            <person name="Powell A.J."/>
            <person name="Barry K."/>
            <person name="Miller A.N."/>
            <person name="Grigoriev I.V."/>
            <person name="Debuchy R."/>
            <person name="Gladieux P."/>
            <person name="Thoren M.H."/>
            <person name="Johannesson H."/>
        </authorList>
    </citation>
    <scope>NUCLEOTIDE SEQUENCE</scope>
    <source>
        <strain evidence="7">CBS 538.74</strain>
    </source>
</reference>
<dbReference type="SUPFAM" id="SSF47336">
    <property type="entry name" value="ACP-like"/>
    <property type="match status" value="4"/>
</dbReference>
<dbReference type="InterPro" id="IPR006162">
    <property type="entry name" value="Ppantetheine_attach_site"/>
</dbReference>
<dbReference type="Gene3D" id="1.10.1200.10">
    <property type="entry name" value="ACP-like"/>
    <property type="match status" value="4"/>
</dbReference>
<dbReference type="Pfam" id="PF00550">
    <property type="entry name" value="PP-binding"/>
    <property type="match status" value="4"/>
</dbReference>
<dbReference type="PANTHER" id="PTHR45527:SF16">
    <property type="entry name" value="NONRIBOSOMAL PEPTIDE SYNTHASE ATNA-RELATED"/>
    <property type="match status" value="1"/>
</dbReference>
<dbReference type="InterPro" id="IPR020845">
    <property type="entry name" value="AMP-binding_CS"/>
</dbReference>
<sequence length="4815" mass="523378">MSPSSPLNVSLSALETRWREYLRDAPPPAFPPRQNRSAAPAPGALLRRKMRLPKGLSVEDSQALVQIAWCLVSVYYSDAADVVIGLLTLDGGRDDSKASEDAEDAEDAEECRREGRAPTAVPFRFRMQPNQPIAACLDAVLCHDQDLSRYPSEMDDLAALGPDLANATGFDNQLILHGDATAGGGSNADTETLLDRAINLECTFARSRVTAQAYYDETIIGRAEMQRVLVTFDHLLQQLADAANLSPPSNKTLGDLDPTSPEDVAQVAEWNEHVPPPVNDCMHHMVERMAKETPSAEAVCAHALGLSLSYQQLNDMADKLAHHLVARGAGPGRIVPFMFEKNPWVIPSLLAINKAGAAFAPLDPAHNWQDTQGLLQACEAPFVLCSPTHQHRFAEHGVDAVVVEPALFNTLPSLGPVVAHQARPADPGYVIFTSGSTGTPKGVVCSHRAWCTNTAAHGPRELHGPETRLLQFSAYTFDISITDIFTTLAFGGVVCVPTEHERLNDLAGAIDRMRVNHAALTPTVARFLRPDAVPTLKVLVTGGEAMPEDVMSIWAGAARLINSYGPAECTSRVACALKSAGDVPSRIGTSMGGALWVARSNDPARLVPIGAVGELLVEGNILGDGYLKDEQKTRAAFIDAPEWLRGLYPERARDQRLYRTGDLVRQGPDGSFLFIGRRDTQIKVHGVRLEAGHIEAKIKQALPEDADLVVDKVTVAGDEGGHTKQTLVAFIKLPDSVVPANETKTVTGDEDDSGTIHLLPADATIGDFVFRLRKTLLATLPSYMVPSHLLVVSAIPLGATGKVNRKALQAFAGTLSAERLSQFTGATAASDSTFEKPRTDVEVALSKLWAQVVGVDSASIGRQDSFLGIGGDSVSCMKLVSEAAAAGLRFSVADVFQHTTLAELGQFLSDGSEEGGEVGAAPSLALEPPEPFELIGGLPNFFSLRGELRTRYKTAANRVEDVYPATPIQEGLMAETVAHPEAYILQEVLKLSSDVDTDTLQDALESLVETYPILRTHIVRLKDLGTCQVIMSDNEPLELEFVSDELHDFLTRDKKQHMGYGDVLSRFAVVSEERSGERYLVWTSHHAITDGHMHHLMLQKLEQSYNGDDTLDEPKALGFSEFVKFHSDPDKTADSLAYWRKQFAGFDGSSHYPSCPDTYEPCIDNYVSHHLSLPLESTRSRGVTPAVLLRASWMMVLSQASNSSEPVMGVTQSGRDIDLPGVHECMGPCLATVPVRGVVPVDGTEPMSFSQYLAKVQRQYVDAIPHQHVGLQHIRKASDECANAVGFRNLLVVQPSVDNNNNNSKLFTPDAEARNAGDQLSFGLLLECTLSGRGGGVNIRVGFDSSLLSADEATLLVQRLEHVHGQLSKAENAERPLSSLDMVSPLDLRTLERFNPEVPTLDSCLHWMIEEQARRQPDALMVDAWDARLTYKEANEYADRLAGVLVDLGVGPETMVLFAFEKSAWATVAIHAILKAGGACVGVDMTHPRERHQRIVADTEARVVVMSTAYASSLAGLGIQHIVAVDRRMLDQLPPRQPASNNSTAVPVSPSNAAWVVYSSGSTGVPKGSVLEHRSLCSTSRTNSEVLGVGPSTRAIHFASYAFDVAIEENVIIPMYGGCVCIPSDESRLSNLPGVMQSMEINWADLTPTVGRMLSPENAPFLRTLVLGGESLTRDIIDTWAGIDHVRLFNTYGPSECSIQCTSSKPLARVATGANIGRPVNCKLWVTDADDPRRLLPVGATGELLIEGPIVGRGYLNQPAKTKAAFIQDLPWAPTVDGGLPRRFYRTGDLAKFNQDGTLDCLGRQDSQIKLHGQRIELGEIEYNIKKRLAVPDAAQVAVEAVSPGGSSRKLLAAFIMFSESTAAASSSSSSALDVMEMSDTLRTDLLRIKSETAQHLPEYMVPSLFVPLSRMPTNTSGKIDRKRLRQEASKFDQRLLVRYALAQTARLGGEGEGEAKAKASFSSPVERALAAVWAETLGIDAHETPIGPDDNFLELGGDSIAAMQLVGKAAAAGLGLSVPRIMKAPKLRDMASAARVTDEKALLEFEVIPELGSAASSAASSLAASSPVASSPATSSPAASSPAASSPAATSPLLTSAELPSDIPIITLTTPSLETAAYSPFRLVSSKASVADIMTLLATKYNLGRDTVQDVYPATPLQEGMMALTADKADSYVLRDVYELPDEVAVDKFTAAWDVVARKNPILRTRLVFIQGLGTCQVAVDEPIPWHHGVNLDDYLSKDRNDAMDYGTSLARFAIVDDGKRKAFVWTVHHALYDGYSMDMTLAAVAHAYQTDLGVLPTRPFAEFMAYLDTIDKGTSTQFWVNQLKGLESSSPFPQPQPGHRCQADNTVSYSVPFSLDRTSGITMATLLKAGWGILLSRLSESLDVVYGVTQSGRDLELPGIESINGPTITTVPLRIRMDGQSLVRDFLKQLQTQTLDTIPFSHVGLQNIRNMGGDTTRAACDFQNLLVIQPGEEEAESALFRKHTSATAANYLSGYGLVVECALGKGGMIVCSAHHDSSVISAPQVERLLEQLEHLLHQLQVHNGTGRIQDLDMFSPADRADLVAWNSNPPRVVSQCMHDITSRNAAATPSNVAIASSGGGSITYKQLDELSNHLAHQLRGFDVGPDKLVPICMEKSPEAIVAMIAIQKAGGAFVPLNPTDPTDRLVDLLDQVSATVVVFSEQTKHLVSTLVSSRNTTTGNNISTVVLPKTLAQWAPLQAEPVVDSGVTPSNLAYALFTSGSTGRPKAVMIEHVTVSSSTYGHGMAMDFADFPRRTVQFASYTFDACIAEIFTALHFGGCICVPTEQERRNDLASFIREFRCDWAFFTPSFVRLLRPEEIPSMKTVVLGGEALNQECIDVWADKVHLMNGYGPTETCVFAVTRAVPGAGAEAARHGLHNNKPETIGHPVSSIGWVVDPNNHHRLTPVGCVGELLIQGPSVARGYLENPEKTAEAFIQHPKWLRAFGHTNTAQLLYKTGDLVRQNVEDGSLTYLGRKDNQTKVNGQRLELGEIETQLKAKGANVRSAVVLATKNSNLNSSTTVAKTQQRLAAFIHFADQQPNNNHTVMVQVDDAMSTRLQHLESAARAALPGYMVPSLWIPVTNMPTLDASGKTDRKTLAALLSNLDAVQTTMYSLATTIQGQDLPGTINQGAAATDLEKTLVGLVAGVLGLRAEDIGRRDSFFRLGGDSITAIQLVASARAAGITLSSEAIFRQPSICDMAACAELSARGGPSDASADRSIAPYSLVRADKRDELLDMVERTYGIGRSSVADLLPCTPLQEGLISLTIKDPEAYVLREIYRLPSRMDMDRFKSAWEAVVKDAEVLRTRIVHLGEHGCFQVVVNQEGIPWHGAGKVQEYIDHDKAQPFDYGAPLARFALIETEYTGCYFILSMHHAVYDGWSKTLIMKHVQEAYRGISPRPSPAKMGPSYSRFIEYLQRTDPADSERFWKAQFGGLEAQPFPRLPSVSFQAILDGTLTIEIPSVRTAGASQWTTATVLKAAWALVLARYTGAPDALFGAVQTGRNVPIEGISEMIGPTITTVPLRVRVDGGMALATFLKAVQDQGTDMMRHEHMGLQNIAKMSSECREACAFNNIMVIQPGRGGQAEAELDLMGATRIEDHDKGFLRFGMGLECSLENDAISVTGGYDRRLLSEAQMRRLLRQFEAAILDIDSKHESDALVRDVNLVSADDVKEMARMNEVAPVDVQECTHDVIRRVAMERGGAMAVNAWDVDFQYVELDHLSTKLAHHLRTLGVGPETVVPLCFEKSGWAVVAVLGVLKAGGAFVFLDPGYPMARLHGIVRQVRAGVILASLGQAPLWRGSHLSVLIIDNVSIESLPSITDEVDSDVKPSNSLYLIFTSGSTGEPKGCVIEHHSFLTCARAQAARSHMTLSSRVLQGASYSFDVSVMEMLTALTVGACICVPNDSIRKRSVIDVINDFRITWAFLTPSIVKFIKPSNIPHLKTLVLGGEALSRQNIRAWAGHVRLINGYGPSECTIAASAHAITSADEDPANIGKPLGGICWITDPDDHDKLAPLGAIGELVVEGSIVARGYLHKPEKTAEVFIENPAWAKQIPGSSSSSSSSRRMYKTGDLAYFSADGDIMFVGRKDAQVKVRGQRMELGEIETHLTLNKKIQHAMVAYPQSGPCKRQLVGIISFARLGATTNANGEVVLVDPNLTSRVSAEVADMAKDLSARVPAYMIPEVWVVVLSFPLLLSGKLNRKRVEQWLACMDKATHQRVCGMGESFRVQPPSTKAEQMIHNVWVEVLKLPAAEIGVTQEFTTLGGDSILAMLVMAKLKTQGLRITMTDVVSARTIAGLAARITRLGADITGALAPLDTGSITQKAPVVVATEETNEVFDLSPMQQFYANFTLGEDYLSKQTNKRFNHTFCLAVKKSPLSAAAVRGAIEALVKRHGMLRARFQRDETAACGWRQYISTEAASSFRFHHWENATVEQVRPALEEARQGLDIEKGPLMAVDLVTANNRENQQYLMVVAHHLVVDLVSWNTILGDLQDHLHNKAFSSEAPYPFSAWAKEQQKYAVEHLAPAKALPMMPRVPPAANFKYWDMEDRINIARDAAHVTVELSARDTITLLTTCNKTYGAEPMDVLCSSLTHSFRYVFRDRSPPTIFRYGHGREQLLHDTAADPSGTVGWFTTLSPIHVPVRRRDDDSLSVLRRTIDARKALPLNGLAYFASRYHHPSGARAFGGLDRMEMTVNYLGISDHQQRSSSDDSLFDMSNAVQGGLGADGQEVKGFSLFSISAEVREGRLSIQCTWNNKMRRQNSIRKWFYEYGNALRDIAHQVRKHQDGGQRTPGS</sequence>
<dbReference type="CDD" id="cd05918">
    <property type="entry name" value="A_NRPS_SidN3_like"/>
    <property type="match status" value="4"/>
</dbReference>
<dbReference type="InterPro" id="IPR045851">
    <property type="entry name" value="AMP-bd_C_sf"/>
</dbReference>
<evidence type="ECO:0000256" key="5">
    <source>
        <dbReference type="SAM" id="MobiDB-lite"/>
    </source>
</evidence>
<accession>A0AAN6VPB1</accession>
<dbReference type="SUPFAM" id="SSF56801">
    <property type="entry name" value="Acetyl-CoA synthetase-like"/>
    <property type="match status" value="4"/>
</dbReference>
<dbReference type="FunFam" id="3.40.50.12780:FF:000014">
    <property type="entry name" value="Nonribosomal peptide synthetase 1"/>
    <property type="match status" value="3"/>
</dbReference>
<feature type="region of interest" description="Disordered" evidence="5">
    <location>
        <begin position="23"/>
        <end position="44"/>
    </location>
</feature>
<dbReference type="Proteomes" id="UP001302745">
    <property type="component" value="Unassembled WGS sequence"/>
</dbReference>
<dbReference type="InterPro" id="IPR010071">
    <property type="entry name" value="AA_adenyl_dom"/>
</dbReference>
<dbReference type="InterPro" id="IPR020806">
    <property type="entry name" value="PKS_PP-bd"/>
</dbReference>
<dbReference type="InterPro" id="IPR036736">
    <property type="entry name" value="ACP-like_sf"/>
</dbReference>
<keyword evidence="8" id="KW-1185">Reference proteome</keyword>
<feature type="domain" description="Carrier" evidence="6">
    <location>
        <begin position="3153"/>
        <end position="3229"/>
    </location>
</feature>
<comment type="caution">
    <text evidence="7">The sequence shown here is derived from an EMBL/GenBank/DDBJ whole genome shotgun (WGS) entry which is preliminary data.</text>
</comment>
<evidence type="ECO:0000256" key="2">
    <source>
        <dbReference type="ARBA" id="ARBA00022553"/>
    </source>
</evidence>
<feature type="region of interest" description="Disordered" evidence="5">
    <location>
        <begin position="93"/>
        <end position="115"/>
    </location>
</feature>
<evidence type="ECO:0000256" key="4">
    <source>
        <dbReference type="ARBA" id="ARBA00029454"/>
    </source>
</evidence>
<dbReference type="FunFam" id="3.30.559.30:FF:000003">
    <property type="entry name" value="Nonribosomal peptide synthase SidD"/>
    <property type="match status" value="2"/>
</dbReference>
<dbReference type="EMBL" id="MU856925">
    <property type="protein sequence ID" value="KAK4153960.1"/>
    <property type="molecule type" value="Genomic_DNA"/>
</dbReference>
<feature type="domain" description="Carrier" evidence="6">
    <location>
        <begin position="836"/>
        <end position="912"/>
    </location>
</feature>
<dbReference type="FunFam" id="3.40.50.980:FF:000001">
    <property type="entry name" value="Non-ribosomal peptide synthetase"/>
    <property type="match status" value="1"/>
</dbReference>
<dbReference type="InterPro" id="IPR000873">
    <property type="entry name" value="AMP-dep_synth/lig_dom"/>
</dbReference>
<dbReference type="FunFam" id="3.30.559.30:FF:000002">
    <property type="entry name" value="Nonribosomal peptide synthase Pes1"/>
    <property type="match status" value="1"/>
</dbReference>
<dbReference type="Pfam" id="PF00501">
    <property type="entry name" value="AMP-binding"/>
    <property type="match status" value="4"/>
</dbReference>
<dbReference type="Gene3D" id="3.40.50.12780">
    <property type="entry name" value="N-terminal domain of ligase-like"/>
    <property type="match status" value="3"/>
</dbReference>
<dbReference type="GO" id="GO:0044550">
    <property type="term" value="P:secondary metabolite biosynthetic process"/>
    <property type="evidence" value="ECO:0007669"/>
    <property type="project" value="TreeGrafter"/>
</dbReference>
<dbReference type="CDD" id="cd19545">
    <property type="entry name" value="FUM14_C_NRPS-like"/>
    <property type="match status" value="3"/>
</dbReference>
<dbReference type="InterPro" id="IPR042099">
    <property type="entry name" value="ANL_N_sf"/>
</dbReference>
<proteinExistence type="inferred from homology"/>
<keyword evidence="2" id="KW-0597">Phosphoprotein</keyword>
<evidence type="ECO:0000313" key="8">
    <source>
        <dbReference type="Proteomes" id="UP001302745"/>
    </source>
</evidence>
<dbReference type="Gene3D" id="3.30.559.10">
    <property type="entry name" value="Chloramphenicol acetyltransferase-like domain"/>
    <property type="match status" value="4"/>
</dbReference>
<dbReference type="FunFam" id="3.30.300.30:FF:000015">
    <property type="entry name" value="Nonribosomal peptide synthase SidD"/>
    <property type="match status" value="4"/>
</dbReference>
<feature type="region of interest" description="Disordered" evidence="5">
    <location>
        <begin position="2067"/>
        <end position="2091"/>
    </location>
</feature>
<feature type="domain" description="Carrier" evidence="6">
    <location>
        <begin position="4250"/>
        <end position="4326"/>
    </location>
</feature>
<dbReference type="InterPro" id="IPR009081">
    <property type="entry name" value="PP-bd_ACP"/>
</dbReference>
<dbReference type="Pfam" id="PF00668">
    <property type="entry name" value="Condensation"/>
    <property type="match status" value="4"/>
</dbReference>
<dbReference type="PROSITE" id="PS50075">
    <property type="entry name" value="CARRIER"/>
    <property type="match status" value="4"/>
</dbReference>
<comment type="similarity">
    <text evidence="4">Belongs to the NRP synthetase family.</text>
</comment>
<dbReference type="InterPro" id="IPR001242">
    <property type="entry name" value="Condensation_dom"/>
</dbReference>
<dbReference type="GO" id="GO:0031177">
    <property type="term" value="F:phosphopantetheine binding"/>
    <property type="evidence" value="ECO:0007669"/>
    <property type="project" value="InterPro"/>
</dbReference>
<evidence type="ECO:0000313" key="7">
    <source>
        <dbReference type="EMBL" id="KAK4153960.1"/>
    </source>
</evidence>
<dbReference type="GO" id="GO:0043041">
    <property type="term" value="P:amino acid activation for nonribosomal peptide biosynthetic process"/>
    <property type="evidence" value="ECO:0007669"/>
    <property type="project" value="TreeGrafter"/>
</dbReference>
<keyword evidence="3" id="KW-0436">Ligase</keyword>
<reference evidence="7" key="1">
    <citation type="journal article" date="2023" name="Mol. Phylogenet. Evol.">
        <title>Genome-scale phylogeny and comparative genomics of the fungal order Sordariales.</title>
        <authorList>
            <person name="Hensen N."/>
            <person name="Bonometti L."/>
            <person name="Westerberg I."/>
            <person name="Brannstrom I.O."/>
            <person name="Guillou S."/>
            <person name="Cros-Aarteil S."/>
            <person name="Calhoun S."/>
            <person name="Haridas S."/>
            <person name="Kuo A."/>
            <person name="Mondo S."/>
            <person name="Pangilinan J."/>
            <person name="Riley R."/>
            <person name="LaButti K."/>
            <person name="Andreopoulos B."/>
            <person name="Lipzen A."/>
            <person name="Chen C."/>
            <person name="Yan M."/>
            <person name="Daum C."/>
            <person name="Ng V."/>
            <person name="Clum A."/>
            <person name="Steindorff A."/>
            <person name="Ohm R.A."/>
            <person name="Martin F."/>
            <person name="Silar P."/>
            <person name="Natvig D.O."/>
            <person name="Lalanne C."/>
            <person name="Gautier V."/>
            <person name="Ament-Velasquez S.L."/>
            <person name="Kruys A."/>
            <person name="Hutchinson M.I."/>
            <person name="Powell A.J."/>
            <person name="Barry K."/>
            <person name="Miller A.N."/>
            <person name="Grigoriev I.V."/>
            <person name="Debuchy R."/>
            <person name="Gladieux P."/>
            <person name="Hiltunen Thoren M."/>
            <person name="Johannesson H."/>
        </authorList>
    </citation>
    <scope>NUCLEOTIDE SEQUENCE</scope>
    <source>
        <strain evidence="7">CBS 538.74</strain>
    </source>
</reference>
<dbReference type="NCBIfam" id="TIGR01733">
    <property type="entry name" value="AA-adenyl-dom"/>
    <property type="match status" value="4"/>
</dbReference>
<evidence type="ECO:0000259" key="6">
    <source>
        <dbReference type="PROSITE" id="PS50075"/>
    </source>
</evidence>
<protein>
    <recommendedName>
        <fullName evidence="6">Carrier domain-containing protein</fullName>
    </recommendedName>
</protein>
<dbReference type="SMART" id="SM00823">
    <property type="entry name" value="PKS_PP"/>
    <property type="match status" value="4"/>
</dbReference>
<dbReference type="GO" id="GO:0005737">
    <property type="term" value="C:cytoplasm"/>
    <property type="evidence" value="ECO:0007669"/>
    <property type="project" value="TreeGrafter"/>
</dbReference>